<feature type="compositionally biased region" description="Low complexity" evidence="1">
    <location>
        <begin position="8"/>
        <end position="18"/>
    </location>
</feature>
<evidence type="ECO:0000256" key="1">
    <source>
        <dbReference type="SAM" id="MobiDB-lite"/>
    </source>
</evidence>
<dbReference type="Pfam" id="PF13092">
    <property type="entry name" value="CENP-L"/>
    <property type="match status" value="1"/>
</dbReference>
<organism evidence="2 3">
    <name type="scientific">Thyridium curvatum</name>
    <dbReference type="NCBI Taxonomy" id="1093900"/>
    <lineage>
        <taxon>Eukaryota</taxon>
        <taxon>Fungi</taxon>
        <taxon>Dikarya</taxon>
        <taxon>Ascomycota</taxon>
        <taxon>Pezizomycotina</taxon>
        <taxon>Sordariomycetes</taxon>
        <taxon>Sordariomycetidae</taxon>
        <taxon>Thyridiales</taxon>
        <taxon>Thyridiaceae</taxon>
        <taxon>Thyridium</taxon>
    </lineage>
</organism>
<evidence type="ECO:0000313" key="2">
    <source>
        <dbReference type="EMBL" id="TPX16797.1"/>
    </source>
</evidence>
<dbReference type="EMBL" id="SKBQ01000163">
    <property type="protein sequence ID" value="TPX16797.1"/>
    <property type="molecule type" value="Genomic_DNA"/>
</dbReference>
<dbReference type="GeneID" id="41979818"/>
<evidence type="ECO:0008006" key="4">
    <source>
        <dbReference type="Google" id="ProtNLM"/>
    </source>
</evidence>
<reference evidence="2 3" key="1">
    <citation type="submission" date="2019-06" db="EMBL/GenBank/DDBJ databases">
        <title>Draft genome sequence of the filamentous fungus Phialemoniopsis curvata isolated from diesel fuel.</title>
        <authorList>
            <person name="Varaljay V.A."/>
            <person name="Lyon W.J."/>
            <person name="Crouch A.L."/>
            <person name="Drake C.E."/>
            <person name="Hollomon J.M."/>
            <person name="Nadeau L.J."/>
            <person name="Nunn H.S."/>
            <person name="Stevenson B.S."/>
            <person name="Bojanowski C.L."/>
            <person name="Crookes-Goodson W.J."/>
        </authorList>
    </citation>
    <scope>NUCLEOTIDE SEQUENCE [LARGE SCALE GENOMIC DNA]</scope>
    <source>
        <strain evidence="2 3">D216</strain>
    </source>
</reference>
<gene>
    <name evidence="2" type="ORF">E0L32_012371</name>
</gene>
<sequence length="357" mass="38172">MSRRTRPRASSPQAPPSTGTDNDAGEVSSQDEIPFFNTTFSLHRISPLYIGAESLTPGRLRTLSGRLRDTLVGDVVRGVEVGLDGGDSTMGSAGALETVLIEWVSVDGLTGSGSGSGRKGLSLALQYENATSTALLLPSAESHDQDGDDKSVQLSLLLLRMPAPLKAIVINFLCSTFDCRVSSLRLSSRDLIQSWEGWIQDVGVSSSGPLAKDAVITLGFRNLAAENRARATDEETASAEDKEELGIKTIDIIIPGKGLRRFVAAGEALPADKDDEPFTAALAAYVKHHIALDIWHPAVHIARVACGGFVLSEGRIKIFLPDERDQSDSARREGVRRLVDKLVARATESASRTVDLG</sequence>
<dbReference type="AlphaFoldDB" id="A0A507BAB2"/>
<comment type="caution">
    <text evidence="2">The sequence shown here is derived from an EMBL/GenBank/DDBJ whole genome shotgun (WGS) entry which is preliminary data.</text>
</comment>
<dbReference type="Proteomes" id="UP000319257">
    <property type="component" value="Unassembled WGS sequence"/>
</dbReference>
<keyword evidence="3" id="KW-1185">Reference proteome</keyword>
<dbReference type="OrthoDB" id="8864979at2759"/>
<accession>A0A507BAB2</accession>
<proteinExistence type="predicted"/>
<dbReference type="InParanoid" id="A0A507BAB2"/>
<dbReference type="RefSeq" id="XP_030998508.1">
    <property type="nucleotide sequence ID" value="XM_031135205.1"/>
</dbReference>
<protein>
    <recommendedName>
        <fullName evidence="4">Siroheme synthase</fullName>
    </recommendedName>
</protein>
<dbReference type="InterPro" id="IPR025204">
    <property type="entry name" value="CENP-L"/>
</dbReference>
<evidence type="ECO:0000313" key="3">
    <source>
        <dbReference type="Proteomes" id="UP000319257"/>
    </source>
</evidence>
<name>A0A507BAB2_9PEZI</name>
<feature type="region of interest" description="Disordered" evidence="1">
    <location>
        <begin position="1"/>
        <end position="28"/>
    </location>
</feature>